<dbReference type="EMBL" id="LAZR01054248">
    <property type="protein sequence ID" value="KKK78965.1"/>
    <property type="molecule type" value="Genomic_DNA"/>
</dbReference>
<sequence length="108" mass="12236">MSERGSFITEYIYCLKCFEVAKKILIDQDKYLASICIPSWNQEDRRKEKTLPIIAGKIGGGGGGDELILMEHELIPKLEDVICCKMRIAVLAECGERIYTVIPIKDQE</sequence>
<accession>A0A0F8YYN9</accession>
<gene>
    <name evidence="1" type="ORF">LCGC14_2838260</name>
</gene>
<comment type="caution">
    <text evidence="1">The sequence shown here is derived from an EMBL/GenBank/DDBJ whole genome shotgun (WGS) entry which is preliminary data.</text>
</comment>
<evidence type="ECO:0000313" key="1">
    <source>
        <dbReference type="EMBL" id="KKK78965.1"/>
    </source>
</evidence>
<proteinExistence type="predicted"/>
<organism evidence="1">
    <name type="scientific">marine sediment metagenome</name>
    <dbReference type="NCBI Taxonomy" id="412755"/>
    <lineage>
        <taxon>unclassified sequences</taxon>
        <taxon>metagenomes</taxon>
        <taxon>ecological metagenomes</taxon>
    </lineage>
</organism>
<dbReference type="AlphaFoldDB" id="A0A0F8YYN9"/>
<name>A0A0F8YYN9_9ZZZZ</name>
<reference evidence="1" key="1">
    <citation type="journal article" date="2015" name="Nature">
        <title>Complex archaea that bridge the gap between prokaryotes and eukaryotes.</title>
        <authorList>
            <person name="Spang A."/>
            <person name="Saw J.H."/>
            <person name="Jorgensen S.L."/>
            <person name="Zaremba-Niedzwiedzka K."/>
            <person name="Martijn J."/>
            <person name="Lind A.E."/>
            <person name="van Eijk R."/>
            <person name="Schleper C."/>
            <person name="Guy L."/>
            <person name="Ettema T.J."/>
        </authorList>
    </citation>
    <scope>NUCLEOTIDE SEQUENCE</scope>
</reference>
<protein>
    <submittedName>
        <fullName evidence="1">Uncharacterized protein</fullName>
    </submittedName>
</protein>